<dbReference type="NCBIfam" id="NF004018">
    <property type="entry name" value="PRK05480.1"/>
    <property type="match status" value="1"/>
</dbReference>
<feature type="domain" description="Phosphoribulokinase/uridine kinase" evidence="9">
    <location>
        <begin position="67"/>
        <end position="250"/>
    </location>
</feature>
<evidence type="ECO:0000256" key="6">
    <source>
        <dbReference type="ARBA" id="ARBA00022840"/>
    </source>
</evidence>
<dbReference type="GO" id="GO:0008655">
    <property type="term" value="P:pyrimidine-containing compound salvage"/>
    <property type="evidence" value="ECO:0007669"/>
    <property type="project" value="UniProtKB-ARBA"/>
</dbReference>
<dbReference type="Gene3D" id="3.40.50.2020">
    <property type="match status" value="1"/>
</dbReference>
<dbReference type="SUPFAM" id="SSF53271">
    <property type="entry name" value="PRTase-like"/>
    <property type="match status" value="1"/>
</dbReference>
<dbReference type="Gene3D" id="3.40.50.300">
    <property type="entry name" value="P-loop containing nucleotide triphosphate hydrolases"/>
    <property type="match status" value="1"/>
</dbReference>
<keyword evidence="6 7" id="KW-0067">ATP-binding</keyword>
<proteinExistence type="inferred from homology"/>
<evidence type="ECO:0000313" key="11">
    <source>
        <dbReference type="EMBL" id="KAK7691089.1"/>
    </source>
</evidence>
<comment type="similarity">
    <text evidence="2 7">Belongs to the uridine kinase family.</text>
</comment>
<dbReference type="InterPro" id="IPR000836">
    <property type="entry name" value="PRTase_dom"/>
</dbReference>
<keyword evidence="3 7" id="KW-0808">Transferase</keyword>
<dbReference type="FunFam" id="3.40.50.300:FF:002070">
    <property type="entry name" value="Uridine kinase"/>
    <property type="match status" value="1"/>
</dbReference>
<evidence type="ECO:0000256" key="1">
    <source>
        <dbReference type="ARBA" id="ARBA00004690"/>
    </source>
</evidence>
<keyword evidence="4 7" id="KW-0547">Nucleotide-binding</keyword>
<comment type="pathway">
    <text evidence="7">Pyrimidine metabolism; CTP biosynthesis via salvage pathway; CTP from cytidine: step 1/3.</text>
</comment>
<accession>A0AAW0GNC6</accession>
<dbReference type="InterPro" id="IPR027417">
    <property type="entry name" value="P-loop_NTPase"/>
</dbReference>
<comment type="pathway">
    <text evidence="1 7">Pyrimidine metabolism; UMP biosynthesis via salvage pathway; UMP from uridine: step 1/1.</text>
</comment>
<dbReference type="AlphaFoldDB" id="A0AAW0GNC6"/>
<name>A0AAW0GNC6_9APHY</name>
<dbReference type="EC" id="2.7.1.48" evidence="7"/>
<gene>
    <name evidence="11" type="ORF">QCA50_006192</name>
</gene>
<protein>
    <recommendedName>
        <fullName evidence="7">Uridine kinase</fullName>
        <ecNumber evidence="7">2.7.1.48</ecNumber>
    </recommendedName>
</protein>
<evidence type="ECO:0000256" key="3">
    <source>
        <dbReference type="ARBA" id="ARBA00022679"/>
    </source>
</evidence>
<feature type="region of interest" description="Disordered" evidence="8">
    <location>
        <begin position="275"/>
        <end position="294"/>
    </location>
</feature>
<comment type="catalytic activity">
    <reaction evidence="7">
        <text>cytidine + ATP = CMP + ADP + H(+)</text>
        <dbReference type="Rhea" id="RHEA:24674"/>
        <dbReference type="ChEBI" id="CHEBI:15378"/>
        <dbReference type="ChEBI" id="CHEBI:17562"/>
        <dbReference type="ChEBI" id="CHEBI:30616"/>
        <dbReference type="ChEBI" id="CHEBI:60377"/>
        <dbReference type="ChEBI" id="CHEBI:456216"/>
        <dbReference type="EC" id="2.7.1.48"/>
    </reaction>
</comment>
<dbReference type="Proteomes" id="UP001385951">
    <property type="component" value="Unassembled WGS sequence"/>
</dbReference>
<feature type="domain" description="Phosphoribosyltransferase" evidence="10">
    <location>
        <begin position="309"/>
        <end position="503"/>
    </location>
</feature>
<dbReference type="PRINTS" id="PR00988">
    <property type="entry name" value="URIDINKINASE"/>
</dbReference>
<dbReference type="PANTHER" id="PTHR10285">
    <property type="entry name" value="URIDINE KINASE"/>
    <property type="match status" value="1"/>
</dbReference>
<reference evidence="11 12" key="1">
    <citation type="submission" date="2022-09" db="EMBL/GenBank/DDBJ databases">
        <authorList>
            <person name="Palmer J.M."/>
        </authorList>
    </citation>
    <scope>NUCLEOTIDE SEQUENCE [LARGE SCALE GENOMIC DNA]</scope>
    <source>
        <strain evidence="11 12">DSM 7382</strain>
    </source>
</reference>
<dbReference type="GO" id="GO:0004849">
    <property type="term" value="F:uridine kinase activity"/>
    <property type="evidence" value="ECO:0007669"/>
    <property type="project" value="UniProtKB-EC"/>
</dbReference>
<dbReference type="InterPro" id="IPR006083">
    <property type="entry name" value="PRK/URK"/>
</dbReference>
<evidence type="ECO:0000256" key="7">
    <source>
        <dbReference type="RuleBase" id="RU003825"/>
    </source>
</evidence>
<dbReference type="CDD" id="cd02023">
    <property type="entry name" value="UMPK"/>
    <property type="match status" value="1"/>
</dbReference>
<evidence type="ECO:0000256" key="4">
    <source>
        <dbReference type="ARBA" id="ARBA00022741"/>
    </source>
</evidence>
<sequence>MTDESSSIFINVDSESRPVLSRSVSESGVSRAHNAITLQAKKNTVLKSHGRPPWYAEDGLPICDAFVVGIAGGSASGKTHVARQIVEKLGSIPTIIILSQDSFYKKHSPEEVKLAHANLIDFDHPNAIDMPLFANCLKDLKACKQTNIPIYSFAEHQRLDDTKYLYGAAVIITEGILALHDPALRALYDLKIFVQCDSDLMLARRLRRDIKERGRTVDGTLDQYLRYVKPSYDNFVLPTARHADIIVPGMDNGVAIDLIATHIRRKMKERASRFRPHMAQAGPPTPLSVPSTPDSHELLEPYENLILLPQTAQLKGIYTILRDKNTPREDFIFFTDRLATFLMEKAMEYLPYRSRTVTTPVDVEYTGKEIDAKYICGVSILRSGGPLERGLERVISDVMTGSLLIQSVAQTGEPLLLHLMLPVCIRERHRAKDTWVFLLDAQIGTGAAAFMAIRILLDHGVPEDHIIFVTFLVARSGGIGALRKAFPTVKIVCGAIDDSLRETWLEAIERGDGQIEAEARKVWVVEPGMGHIGDRYYL</sequence>
<comment type="caution">
    <text evidence="11">The sequence shown here is derived from an EMBL/GenBank/DDBJ whole genome shotgun (WGS) entry which is preliminary data.</text>
</comment>
<evidence type="ECO:0000259" key="10">
    <source>
        <dbReference type="Pfam" id="PF14681"/>
    </source>
</evidence>
<dbReference type="Pfam" id="PF14681">
    <property type="entry name" value="UPRTase"/>
    <property type="match status" value="1"/>
</dbReference>
<dbReference type="NCBIfam" id="TIGR00235">
    <property type="entry name" value="udk"/>
    <property type="match status" value="1"/>
</dbReference>
<comment type="catalytic activity">
    <reaction evidence="7">
        <text>uridine + ATP = UMP + ADP + H(+)</text>
        <dbReference type="Rhea" id="RHEA:16825"/>
        <dbReference type="ChEBI" id="CHEBI:15378"/>
        <dbReference type="ChEBI" id="CHEBI:16704"/>
        <dbReference type="ChEBI" id="CHEBI:30616"/>
        <dbReference type="ChEBI" id="CHEBI:57865"/>
        <dbReference type="ChEBI" id="CHEBI:456216"/>
        <dbReference type="EC" id="2.7.1.48"/>
    </reaction>
</comment>
<keyword evidence="5 7" id="KW-0418">Kinase</keyword>
<organism evidence="11 12">
    <name type="scientific">Cerrena zonata</name>
    <dbReference type="NCBI Taxonomy" id="2478898"/>
    <lineage>
        <taxon>Eukaryota</taxon>
        <taxon>Fungi</taxon>
        <taxon>Dikarya</taxon>
        <taxon>Basidiomycota</taxon>
        <taxon>Agaricomycotina</taxon>
        <taxon>Agaricomycetes</taxon>
        <taxon>Polyporales</taxon>
        <taxon>Cerrenaceae</taxon>
        <taxon>Cerrena</taxon>
    </lineage>
</organism>
<dbReference type="FunFam" id="3.40.50.2020:FF:000010">
    <property type="entry name" value="Uridine-cytidine kinase"/>
    <property type="match status" value="1"/>
</dbReference>
<dbReference type="Pfam" id="PF00485">
    <property type="entry name" value="PRK"/>
    <property type="match status" value="1"/>
</dbReference>
<dbReference type="InterPro" id="IPR000764">
    <property type="entry name" value="Uridine_kinase-like"/>
</dbReference>
<evidence type="ECO:0000256" key="5">
    <source>
        <dbReference type="ARBA" id="ARBA00022777"/>
    </source>
</evidence>
<dbReference type="CDD" id="cd06223">
    <property type="entry name" value="PRTases_typeI"/>
    <property type="match status" value="1"/>
</dbReference>
<keyword evidence="12" id="KW-1185">Reference proteome</keyword>
<evidence type="ECO:0000313" key="12">
    <source>
        <dbReference type="Proteomes" id="UP001385951"/>
    </source>
</evidence>
<dbReference type="EMBL" id="JASBNA010000006">
    <property type="protein sequence ID" value="KAK7691089.1"/>
    <property type="molecule type" value="Genomic_DNA"/>
</dbReference>
<dbReference type="GO" id="GO:0005524">
    <property type="term" value="F:ATP binding"/>
    <property type="evidence" value="ECO:0007669"/>
    <property type="project" value="UniProtKB-KW"/>
</dbReference>
<dbReference type="SUPFAM" id="SSF52540">
    <property type="entry name" value="P-loop containing nucleoside triphosphate hydrolases"/>
    <property type="match status" value="1"/>
</dbReference>
<evidence type="ECO:0000256" key="8">
    <source>
        <dbReference type="SAM" id="MobiDB-lite"/>
    </source>
</evidence>
<evidence type="ECO:0000259" key="9">
    <source>
        <dbReference type="Pfam" id="PF00485"/>
    </source>
</evidence>
<dbReference type="InterPro" id="IPR029057">
    <property type="entry name" value="PRTase-like"/>
</dbReference>
<evidence type="ECO:0000256" key="2">
    <source>
        <dbReference type="ARBA" id="ARBA00005408"/>
    </source>
</evidence>